<dbReference type="Pfam" id="PF13972">
    <property type="entry name" value="TetR"/>
    <property type="match status" value="1"/>
</dbReference>
<dbReference type="InterPro" id="IPR050624">
    <property type="entry name" value="HTH-type_Tx_Regulator"/>
</dbReference>
<accession>A0AAV5NWG8</accession>
<feature type="DNA-binding region" description="H-T-H motif" evidence="2">
    <location>
        <begin position="24"/>
        <end position="43"/>
    </location>
</feature>
<keyword evidence="1 2" id="KW-0238">DNA-binding</keyword>
<dbReference type="Gene3D" id="1.10.357.10">
    <property type="entry name" value="Tetracycline Repressor, domain 2"/>
    <property type="match status" value="1"/>
</dbReference>
<comment type="caution">
    <text evidence="4">The sequence shown here is derived from an EMBL/GenBank/DDBJ whole genome shotgun (WGS) entry which is preliminary data.</text>
</comment>
<dbReference type="InterPro" id="IPR001647">
    <property type="entry name" value="HTH_TetR"/>
</dbReference>
<dbReference type="PANTHER" id="PTHR43479">
    <property type="entry name" value="ACREF/ENVCD OPERON REPRESSOR-RELATED"/>
    <property type="match status" value="1"/>
</dbReference>
<dbReference type="PRINTS" id="PR00455">
    <property type="entry name" value="HTHTETR"/>
</dbReference>
<dbReference type="PROSITE" id="PS50977">
    <property type="entry name" value="HTH_TETR_2"/>
    <property type="match status" value="1"/>
</dbReference>
<proteinExistence type="predicted"/>
<evidence type="ECO:0000259" key="3">
    <source>
        <dbReference type="PROSITE" id="PS50977"/>
    </source>
</evidence>
<dbReference type="EMBL" id="BSNX01000056">
    <property type="protein sequence ID" value="GLQ74603.1"/>
    <property type="molecule type" value="Genomic_DNA"/>
</dbReference>
<organism evidence="4 5">
    <name type="scientific">Vibrio penaeicida</name>
    <dbReference type="NCBI Taxonomy" id="104609"/>
    <lineage>
        <taxon>Bacteria</taxon>
        <taxon>Pseudomonadati</taxon>
        <taxon>Pseudomonadota</taxon>
        <taxon>Gammaproteobacteria</taxon>
        <taxon>Vibrionales</taxon>
        <taxon>Vibrionaceae</taxon>
        <taxon>Vibrio</taxon>
    </lineage>
</organism>
<dbReference type="Pfam" id="PF00440">
    <property type="entry name" value="TetR_N"/>
    <property type="match status" value="1"/>
</dbReference>
<dbReference type="InterPro" id="IPR009057">
    <property type="entry name" value="Homeodomain-like_sf"/>
</dbReference>
<name>A0AAV5NWG8_9VIBR</name>
<evidence type="ECO:0000256" key="2">
    <source>
        <dbReference type="PROSITE-ProRule" id="PRU00335"/>
    </source>
</evidence>
<reference evidence="5" key="1">
    <citation type="journal article" date="2019" name="Int. J. Syst. Evol. Microbiol.">
        <title>The Global Catalogue of Microorganisms (GCM) 10K type strain sequencing project: providing services to taxonomists for standard genome sequencing and annotation.</title>
        <authorList>
            <consortium name="The Broad Institute Genomics Platform"/>
            <consortium name="The Broad Institute Genome Sequencing Center for Infectious Disease"/>
            <person name="Wu L."/>
            <person name="Ma J."/>
        </authorList>
    </citation>
    <scope>NUCLEOTIDE SEQUENCE [LARGE SCALE GENOMIC DNA]</scope>
    <source>
        <strain evidence="5">NBRC 15640</strain>
    </source>
</reference>
<dbReference type="PANTHER" id="PTHR43479:SF12">
    <property type="entry name" value="TRANSCRIPTIONAL REGULATORY PROTEIN"/>
    <property type="match status" value="1"/>
</dbReference>
<feature type="domain" description="HTH tetR-type" evidence="3">
    <location>
        <begin position="1"/>
        <end position="61"/>
    </location>
</feature>
<evidence type="ECO:0000313" key="5">
    <source>
        <dbReference type="Proteomes" id="UP001156690"/>
    </source>
</evidence>
<dbReference type="Proteomes" id="UP001156690">
    <property type="component" value="Unassembled WGS sequence"/>
</dbReference>
<evidence type="ECO:0000256" key="1">
    <source>
        <dbReference type="ARBA" id="ARBA00023125"/>
    </source>
</evidence>
<dbReference type="InterPro" id="IPR025722">
    <property type="entry name" value="TetR"/>
</dbReference>
<dbReference type="AlphaFoldDB" id="A0AAV5NWG8"/>
<sequence>MKTKVKIVLGALDLFNEHGERNVTTNHIAEHLSMSPGNLYYHFRNKEEIVRGIFKLYEEELLRQFSPSIDSKDAVSLFEHYMNSIFALMWRFRFFYSNLPDILARDPKLHRDYLSVQEQLRANLLVICESFQSLNLISIDETEKSDLLTTIHFIATNWFSYQSAITAHEKVTEQDVANGIRQMVSVMKPHATVAGKDILNQFVRCL</sequence>
<dbReference type="SUPFAM" id="SSF46689">
    <property type="entry name" value="Homeodomain-like"/>
    <property type="match status" value="1"/>
</dbReference>
<gene>
    <name evidence="4" type="ORF">GCM10007932_39640</name>
</gene>
<dbReference type="GO" id="GO:0003677">
    <property type="term" value="F:DNA binding"/>
    <property type="evidence" value="ECO:0007669"/>
    <property type="project" value="UniProtKB-UniRule"/>
</dbReference>
<evidence type="ECO:0000313" key="4">
    <source>
        <dbReference type="EMBL" id="GLQ74603.1"/>
    </source>
</evidence>
<keyword evidence="5" id="KW-1185">Reference proteome</keyword>
<dbReference type="RefSeq" id="WP_126608099.1">
    <property type="nucleotide sequence ID" value="NZ_AP025144.1"/>
</dbReference>
<protein>
    <submittedName>
        <fullName evidence="4">TetR family transcriptional regulator</fullName>
    </submittedName>
</protein>